<dbReference type="AlphaFoldDB" id="A0A5K7SE75"/>
<dbReference type="GO" id="GO:0004852">
    <property type="term" value="F:uroporphyrinogen-III synthase activity"/>
    <property type="evidence" value="ECO:0007669"/>
    <property type="project" value="UniProtKB-UniRule"/>
</dbReference>
<comment type="catalytic activity">
    <reaction evidence="8 9">
        <text>hydroxymethylbilane = uroporphyrinogen III + H2O</text>
        <dbReference type="Rhea" id="RHEA:18965"/>
        <dbReference type="ChEBI" id="CHEBI:15377"/>
        <dbReference type="ChEBI" id="CHEBI:57308"/>
        <dbReference type="ChEBI" id="CHEBI:57845"/>
        <dbReference type="EC" id="4.2.1.75"/>
    </reaction>
</comment>
<evidence type="ECO:0000313" key="12">
    <source>
        <dbReference type="Proteomes" id="UP001193389"/>
    </source>
</evidence>
<dbReference type="EC" id="4.2.1.75" evidence="3 9"/>
<dbReference type="PANTHER" id="PTHR38042">
    <property type="entry name" value="UROPORPHYRINOGEN-III SYNTHASE, CHLOROPLASTIC"/>
    <property type="match status" value="1"/>
</dbReference>
<dbReference type="KEGG" id="anf:AQPE_3925"/>
<dbReference type="SUPFAM" id="SSF69618">
    <property type="entry name" value="HemD-like"/>
    <property type="match status" value="1"/>
</dbReference>
<keyword evidence="12" id="KW-1185">Reference proteome</keyword>
<evidence type="ECO:0000259" key="10">
    <source>
        <dbReference type="Pfam" id="PF02602"/>
    </source>
</evidence>
<dbReference type="Pfam" id="PF02602">
    <property type="entry name" value="HEM4"/>
    <property type="match status" value="1"/>
</dbReference>
<evidence type="ECO:0000256" key="7">
    <source>
        <dbReference type="ARBA" id="ARBA00040167"/>
    </source>
</evidence>
<organism evidence="11 12">
    <name type="scientific">Aquipluma nitroreducens</name>
    <dbReference type="NCBI Taxonomy" id="2010828"/>
    <lineage>
        <taxon>Bacteria</taxon>
        <taxon>Pseudomonadati</taxon>
        <taxon>Bacteroidota</taxon>
        <taxon>Bacteroidia</taxon>
        <taxon>Marinilabiliales</taxon>
        <taxon>Prolixibacteraceae</taxon>
        <taxon>Aquipluma</taxon>
    </lineage>
</organism>
<evidence type="ECO:0000256" key="1">
    <source>
        <dbReference type="ARBA" id="ARBA00004772"/>
    </source>
</evidence>
<dbReference type="InterPro" id="IPR003754">
    <property type="entry name" value="4pyrrol_synth_uPrphyn_synth"/>
</dbReference>
<reference evidence="11" key="1">
    <citation type="journal article" date="2020" name="Int. J. Syst. Evol. Microbiol.">
        <title>Aquipluma nitroreducens gen. nov. sp. nov., a novel facultatively anaerobic bacterium isolated from a freshwater lake.</title>
        <authorList>
            <person name="Watanabe M."/>
            <person name="Kojima H."/>
            <person name="Fukui M."/>
        </authorList>
    </citation>
    <scope>NUCLEOTIDE SEQUENCE</scope>
    <source>
        <strain evidence="11">MeG22</strain>
    </source>
</reference>
<dbReference type="GO" id="GO:0006780">
    <property type="term" value="P:uroporphyrinogen III biosynthetic process"/>
    <property type="evidence" value="ECO:0007669"/>
    <property type="project" value="UniProtKB-UniRule"/>
</dbReference>
<protein>
    <recommendedName>
        <fullName evidence="7 9">Uroporphyrinogen-III synthase</fullName>
        <ecNumber evidence="3 9">4.2.1.75</ecNumber>
    </recommendedName>
</protein>
<evidence type="ECO:0000313" key="11">
    <source>
        <dbReference type="EMBL" id="BBE19737.1"/>
    </source>
</evidence>
<evidence type="ECO:0000256" key="8">
    <source>
        <dbReference type="ARBA" id="ARBA00048617"/>
    </source>
</evidence>
<dbReference type="UniPathway" id="UPA00251">
    <property type="reaction ID" value="UER00320"/>
</dbReference>
<evidence type="ECO:0000256" key="2">
    <source>
        <dbReference type="ARBA" id="ARBA00008133"/>
    </source>
</evidence>
<evidence type="ECO:0000256" key="5">
    <source>
        <dbReference type="ARBA" id="ARBA00023244"/>
    </source>
</evidence>
<keyword evidence="11" id="KW-0808">Transferase</keyword>
<comment type="pathway">
    <text evidence="1 9">Porphyrin-containing compound metabolism; protoporphyrin-IX biosynthesis; coproporphyrinogen-III from 5-aminolevulinate: step 3/4.</text>
</comment>
<dbReference type="GO" id="GO:0006782">
    <property type="term" value="P:protoporphyrinogen IX biosynthetic process"/>
    <property type="evidence" value="ECO:0007669"/>
    <property type="project" value="UniProtKB-UniRule"/>
</dbReference>
<dbReference type="RefSeq" id="WP_318347960.1">
    <property type="nucleotide sequence ID" value="NZ_AP018694.1"/>
</dbReference>
<evidence type="ECO:0000256" key="9">
    <source>
        <dbReference type="RuleBase" id="RU366031"/>
    </source>
</evidence>
<keyword evidence="4 9" id="KW-0456">Lyase</keyword>
<evidence type="ECO:0000256" key="4">
    <source>
        <dbReference type="ARBA" id="ARBA00023239"/>
    </source>
</evidence>
<dbReference type="CDD" id="cd06578">
    <property type="entry name" value="HemD"/>
    <property type="match status" value="1"/>
</dbReference>
<feature type="domain" description="Tetrapyrrole biosynthesis uroporphyrinogen III synthase" evidence="10">
    <location>
        <begin position="21"/>
        <end position="243"/>
    </location>
</feature>
<evidence type="ECO:0000256" key="6">
    <source>
        <dbReference type="ARBA" id="ARBA00037589"/>
    </source>
</evidence>
<dbReference type="PANTHER" id="PTHR38042:SF1">
    <property type="entry name" value="UROPORPHYRINOGEN-III SYNTHASE, CHLOROPLASTIC"/>
    <property type="match status" value="1"/>
</dbReference>
<proteinExistence type="inferred from homology"/>
<dbReference type="GO" id="GO:0008168">
    <property type="term" value="F:methyltransferase activity"/>
    <property type="evidence" value="ECO:0007669"/>
    <property type="project" value="UniProtKB-KW"/>
</dbReference>
<dbReference type="Proteomes" id="UP001193389">
    <property type="component" value="Chromosome"/>
</dbReference>
<comment type="similarity">
    <text evidence="2 9">Belongs to the uroporphyrinogen-III synthase family.</text>
</comment>
<name>A0A5K7SE75_9BACT</name>
<gene>
    <name evidence="11" type="ORF">AQPE_3925</name>
</gene>
<accession>A0A5K7SE75</accession>
<sequence length="261" mass="29186">MGKILENKVFISTRPAGQSAELENLLSEDSATLILMPTIEVRPLPLDEFAWQQLKNIESFNWVVFTSPNGLRYFFARLFELQNHYGLPEHLKIGVVGKKTAASLECYGTSASFINLGNTAEDFVVDFFHRVNFGDRVLFPIGNLARTVIEDKISKKAECTRILFYETVLPESINENALKLILDDQYDMIVLSSPSCCKNLLQLLSGKIDPTKLRLVCIGQTTSAEVIRNGIEPLITAGTANSQGIHSAILNYFQKKQLLNN</sequence>
<dbReference type="EMBL" id="AP018694">
    <property type="protein sequence ID" value="BBE19737.1"/>
    <property type="molecule type" value="Genomic_DNA"/>
</dbReference>
<dbReference type="InterPro" id="IPR039793">
    <property type="entry name" value="UROS/Hem4"/>
</dbReference>
<keyword evidence="11" id="KW-0489">Methyltransferase</keyword>
<dbReference type="GO" id="GO:0032259">
    <property type="term" value="P:methylation"/>
    <property type="evidence" value="ECO:0007669"/>
    <property type="project" value="UniProtKB-KW"/>
</dbReference>
<keyword evidence="5 9" id="KW-0627">Porphyrin biosynthesis</keyword>
<dbReference type="Gene3D" id="3.40.50.10090">
    <property type="match status" value="2"/>
</dbReference>
<evidence type="ECO:0000256" key="3">
    <source>
        <dbReference type="ARBA" id="ARBA00013109"/>
    </source>
</evidence>
<dbReference type="InterPro" id="IPR036108">
    <property type="entry name" value="4pyrrol_syn_uPrphyn_synt_sf"/>
</dbReference>
<comment type="function">
    <text evidence="6 9">Catalyzes cyclization of the linear tetrapyrrole, hydroxymethylbilane, to the macrocyclic uroporphyrinogen III.</text>
</comment>